<feature type="non-terminal residue" evidence="1">
    <location>
        <position position="38"/>
    </location>
</feature>
<evidence type="ECO:0000313" key="2">
    <source>
        <dbReference type="Proteomes" id="UP000315423"/>
    </source>
</evidence>
<dbReference type="Proteomes" id="UP000315423">
    <property type="component" value="Unassembled WGS sequence"/>
</dbReference>
<name>A0AC61S8X1_9EURY</name>
<proteinExistence type="predicted"/>
<organism evidence="1 2">
    <name type="scientific">Candidatus Methanomarinus sp</name>
    <dbReference type="NCBI Taxonomy" id="3386244"/>
    <lineage>
        <taxon>Archaea</taxon>
        <taxon>Methanobacteriati</taxon>
        <taxon>Methanobacteriota</taxon>
        <taxon>Stenosarchaea group</taxon>
        <taxon>Methanomicrobia</taxon>
        <taxon>Methanosarcinales</taxon>
        <taxon>ANME-2 cluster</taxon>
        <taxon>Candidatus Methanocomedenaceae</taxon>
        <taxon>Candidatus Methanomarinus</taxon>
    </lineage>
</organism>
<gene>
    <name evidence="1" type="ORF">C5S46_07355</name>
</gene>
<evidence type="ECO:0000313" key="1">
    <source>
        <dbReference type="EMBL" id="TKY91156.1"/>
    </source>
</evidence>
<sequence length="38" mass="4425">MNQTIEVVYEDNVLKPIEPIEGIKEHERVIAYLTDVLL</sequence>
<dbReference type="EMBL" id="QYBA01000252">
    <property type="protein sequence ID" value="TKY91156.1"/>
    <property type="molecule type" value="Genomic_DNA"/>
</dbReference>
<accession>A0AC61S8X1</accession>
<reference evidence="1" key="1">
    <citation type="submission" date="2018-09" db="EMBL/GenBank/DDBJ databases">
        <title>A genomic encyclopedia of anaerobic methanotrophic archaea.</title>
        <authorList>
            <person name="Skennerton C.T."/>
            <person name="Chadwick G.L."/>
            <person name="Laso-Perez R."/>
            <person name="Leu A.O."/>
            <person name="Speth D.R."/>
            <person name="Yu H."/>
            <person name="Morgan-Lang C."/>
            <person name="Hatzenpichler R."/>
            <person name="Goudeau D."/>
            <person name="Malmstrom R."/>
            <person name="Woyke T."/>
            <person name="Hallam S."/>
            <person name="Tyson G.W."/>
            <person name="Wegener G."/>
            <person name="Boetius A."/>
            <person name="Orphan V.J."/>
        </authorList>
    </citation>
    <scope>NUCLEOTIDE SEQUENCE</scope>
    <source>
        <strain evidence="1">CONS3730D10UFb2</strain>
    </source>
</reference>
<protein>
    <submittedName>
        <fullName evidence="1">DUF104 domain-containing protein</fullName>
    </submittedName>
</protein>
<comment type="caution">
    <text evidence="1">The sequence shown here is derived from an EMBL/GenBank/DDBJ whole genome shotgun (WGS) entry which is preliminary data.</text>
</comment>